<protein>
    <submittedName>
        <fullName evidence="3">NADPH:quinone reductase-like Zn-dependent oxidoreductase</fullName>
    </submittedName>
</protein>
<feature type="domain" description="Enoyl reductase (ER)" evidence="2">
    <location>
        <begin position="13"/>
        <end position="313"/>
    </location>
</feature>
<evidence type="ECO:0000256" key="1">
    <source>
        <dbReference type="ARBA" id="ARBA00022857"/>
    </source>
</evidence>
<comment type="caution">
    <text evidence="3">The sequence shown here is derived from an EMBL/GenBank/DDBJ whole genome shotgun (WGS) entry which is preliminary data.</text>
</comment>
<organism evidence="3 4">
    <name type="scientific">Conyzicola lurida</name>
    <dbReference type="NCBI Taxonomy" id="1172621"/>
    <lineage>
        <taxon>Bacteria</taxon>
        <taxon>Bacillati</taxon>
        <taxon>Actinomycetota</taxon>
        <taxon>Actinomycetes</taxon>
        <taxon>Micrococcales</taxon>
        <taxon>Microbacteriaceae</taxon>
        <taxon>Conyzicola</taxon>
    </lineage>
</organism>
<dbReference type="Proteomes" id="UP000536685">
    <property type="component" value="Unassembled WGS sequence"/>
</dbReference>
<keyword evidence="4" id="KW-1185">Reference proteome</keyword>
<dbReference type="InterPro" id="IPR013154">
    <property type="entry name" value="ADH-like_N"/>
</dbReference>
<dbReference type="Gene3D" id="3.40.50.720">
    <property type="entry name" value="NAD(P)-binding Rossmann-like Domain"/>
    <property type="match status" value="1"/>
</dbReference>
<proteinExistence type="predicted"/>
<evidence type="ECO:0000313" key="4">
    <source>
        <dbReference type="Proteomes" id="UP000536685"/>
    </source>
</evidence>
<dbReference type="Gene3D" id="3.90.180.10">
    <property type="entry name" value="Medium-chain alcohol dehydrogenases, catalytic domain"/>
    <property type="match status" value="1"/>
</dbReference>
<dbReference type="InterPro" id="IPR036291">
    <property type="entry name" value="NAD(P)-bd_dom_sf"/>
</dbReference>
<dbReference type="CDD" id="cd05289">
    <property type="entry name" value="MDR_like_2"/>
    <property type="match status" value="1"/>
</dbReference>
<dbReference type="PANTHER" id="PTHR44154:SF1">
    <property type="entry name" value="QUINONE OXIDOREDUCTASE"/>
    <property type="match status" value="1"/>
</dbReference>
<dbReference type="AlphaFoldDB" id="A0A841AI74"/>
<dbReference type="GO" id="GO:0016491">
    <property type="term" value="F:oxidoreductase activity"/>
    <property type="evidence" value="ECO:0007669"/>
    <property type="project" value="InterPro"/>
</dbReference>
<evidence type="ECO:0000259" key="2">
    <source>
        <dbReference type="SMART" id="SM00829"/>
    </source>
</evidence>
<gene>
    <name evidence="3" type="ORF">HD599_001883</name>
</gene>
<dbReference type="Pfam" id="PF13602">
    <property type="entry name" value="ADH_zinc_N_2"/>
    <property type="match status" value="1"/>
</dbReference>
<reference evidence="3 4" key="1">
    <citation type="submission" date="2020-08" db="EMBL/GenBank/DDBJ databases">
        <title>Sequencing the genomes of 1000 actinobacteria strains.</title>
        <authorList>
            <person name="Klenk H.-P."/>
        </authorList>
    </citation>
    <scope>NUCLEOTIDE SEQUENCE [LARGE SCALE GENOMIC DNA]</scope>
    <source>
        <strain evidence="3 4">DSM 105784</strain>
    </source>
</reference>
<dbReference type="RefSeq" id="WP_184236497.1">
    <property type="nucleotide sequence ID" value="NZ_JACHMJ010000001.1"/>
</dbReference>
<dbReference type="InterPro" id="IPR020843">
    <property type="entry name" value="ER"/>
</dbReference>
<sequence length="315" mass="32379">MAEATVVQYSRIGGPEVLELATVERPVPGAGQVLVEVLTVGVNPIDGKLRAGIRTTPPITTPRRTGSDAAGLVVEVGDGVDEWAVGDEVIVSASGAYATFLAVDVAKVDRKPEEWTWEQAAAVGVPVGTAYQALRSLGLTSGQTLLVHAGSGAVGQAAIQFAVAWGATVVATTSAARAEIVRGLGGIPVEYGDGLVDRVREAAPQGIDLVLDGAGTDEALEASFELVSDRQSIGTIVVGARAAELGIRAWSGGSPVPLSDEELRLRREGVGAAAELASIGLFDIEVAETFPLAEAAEAQRRVETGEARGKIVLLT</sequence>
<dbReference type="InterPro" id="IPR051603">
    <property type="entry name" value="Zinc-ADH_QOR/CCCR"/>
</dbReference>
<name>A0A841AI74_9MICO</name>
<dbReference type="InterPro" id="IPR011032">
    <property type="entry name" value="GroES-like_sf"/>
</dbReference>
<dbReference type="SMART" id="SM00829">
    <property type="entry name" value="PKS_ER"/>
    <property type="match status" value="1"/>
</dbReference>
<dbReference type="PANTHER" id="PTHR44154">
    <property type="entry name" value="QUINONE OXIDOREDUCTASE"/>
    <property type="match status" value="1"/>
</dbReference>
<accession>A0A841AI74</accession>
<dbReference type="EMBL" id="JACHMJ010000001">
    <property type="protein sequence ID" value="MBB5843560.1"/>
    <property type="molecule type" value="Genomic_DNA"/>
</dbReference>
<dbReference type="SUPFAM" id="SSF50129">
    <property type="entry name" value="GroES-like"/>
    <property type="match status" value="1"/>
</dbReference>
<dbReference type="SUPFAM" id="SSF51735">
    <property type="entry name" value="NAD(P)-binding Rossmann-fold domains"/>
    <property type="match status" value="1"/>
</dbReference>
<keyword evidence="1" id="KW-0521">NADP</keyword>
<dbReference type="Pfam" id="PF08240">
    <property type="entry name" value="ADH_N"/>
    <property type="match status" value="1"/>
</dbReference>
<evidence type="ECO:0000313" key="3">
    <source>
        <dbReference type="EMBL" id="MBB5843560.1"/>
    </source>
</evidence>